<comment type="subcellular location">
    <subcellularLocation>
        <location evidence="1">Membrane</location>
        <topology evidence="1">Multi-pass membrane protein</topology>
    </subcellularLocation>
</comment>
<keyword evidence="3 6" id="KW-0812">Transmembrane</keyword>
<dbReference type="GO" id="GO:0008514">
    <property type="term" value="F:organic anion transmembrane transporter activity"/>
    <property type="evidence" value="ECO:0007669"/>
    <property type="project" value="UniProtKB-ARBA"/>
</dbReference>
<feature type="transmembrane region" description="Helical" evidence="6">
    <location>
        <begin position="308"/>
        <end position="328"/>
    </location>
</feature>
<reference evidence="8 10" key="2">
    <citation type="submission" date="2017-01" db="EMBL/GenBank/DDBJ databases">
        <authorList>
            <person name="Mah S.A."/>
            <person name="Swanson W.J."/>
            <person name="Moy G.W."/>
            <person name="Vacquier V.D."/>
        </authorList>
    </citation>
    <scope>NUCLEOTIDE SEQUENCE [LARGE SCALE GENOMIC DNA]</scope>
    <source>
        <strain evidence="8 10">ATCC 29606</strain>
    </source>
</reference>
<dbReference type="EMBL" id="FTMC01000008">
    <property type="protein sequence ID" value="SIQ59771.1"/>
    <property type="molecule type" value="Genomic_DNA"/>
</dbReference>
<dbReference type="STRING" id="706570.PT85_02920"/>
<dbReference type="InterPro" id="IPR001898">
    <property type="entry name" value="SLC13A/DASS"/>
</dbReference>
<gene>
    <name evidence="7" type="ORF">PT85_02920</name>
    <name evidence="8" type="ORF">SAMN05421672_1082</name>
</gene>
<feature type="transmembrane region" description="Helical" evidence="6">
    <location>
        <begin position="422"/>
        <end position="443"/>
    </location>
</feature>
<dbReference type="Pfam" id="PF00939">
    <property type="entry name" value="Na_sulph_symp"/>
    <property type="match status" value="1"/>
</dbReference>
<accession>A0A0B3C4U5</accession>
<feature type="transmembrane region" description="Helical" evidence="6">
    <location>
        <begin position="335"/>
        <end position="358"/>
    </location>
</feature>
<feature type="transmembrane region" description="Helical" evidence="6">
    <location>
        <begin position="161"/>
        <end position="179"/>
    </location>
</feature>
<dbReference type="PANTHER" id="PTHR10283">
    <property type="entry name" value="SOLUTE CARRIER FAMILY 13 MEMBER"/>
    <property type="match status" value="1"/>
</dbReference>
<dbReference type="GO" id="GO:1905039">
    <property type="term" value="P:carboxylic acid transmembrane transport"/>
    <property type="evidence" value="ECO:0007669"/>
    <property type="project" value="UniProtKB-ARBA"/>
</dbReference>
<dbReference type="PIRSF" id="PIRSF002457">
    <property type="entry name" value="DASS"/>
    <property type="match status" value="1"/>
</dbReference>
<evidence type="ECO:0000256" key="2">
    <source>
        <dbReference type="ARBA" id="ARBA00007349"/>
    </source>
</evidence>
<evidence type="ECO:0000256" key="3">
    <source>
        <dbReference type="ARBA" id="ARBA00022692"/>
    </source>
</evidence>
<organism evidence="7 9">
    <name type="scientific">Pseudomonas flexibilis</name>
    <dbReference type="NCBI Taxonomy" id="706570"/>
    <lineage>
        <taxon>Bacteria</taxon>
        <taxon>Pseudomonadati</taxon>
        <taxon>Pseudomonadota</taxon>
        <taxon>Gammaproteobacteria</taxon>
        <taxon>Pseudomonadales</taxon>
        <taxon>Pseudomonadaceae</taxon>
        <taxon>Pseudomonas</taxon>
    </lineage>
</organism>
<dbReference type="Proteomes" id="UP000186079">
    <property type="component" value="Unassembled WGS sequence"/>
</dbReference>
<protein>
    <submittedName>
        <fullName evidence="8">Anion transporter</fullName>
    </submittedName>
    <submittedName>
        <fullName evidence="7">Membrane protein</fullName>
    </submittedName>
</protein>
<evidence type="ECO:0000256" key="6">
    <source>
        <dbReference type="SAM" id="Phobius"/>
    </source>
</evidence>
<dbReference type="NCBIfam" id="TIGR00785">
    <property type="entry name" value="dass"/>
    <property type="match status" value="1"/>
</dbReference>
<sequence>MTLTELRARLPWGLLLAIAAGGLIALLPPLPGLPQAGQYMLAILAFAVIVWITETVSYEVSAIMIIGLMAFLLGSAPTVANPEVLIGTKGGLAMALAGFANSALALVAAALFIAAAMTHTGLDKRIALYTLSKVGASPRRVLIGAILVTIILSFIVPSATARVACVVPIMMGVIAAFGVDKRSTFAGALMILVAQGTSIWNVGIQTSAAQNLLTTGFMHKLLGESVTWMDWLIAGMPWSILMSVVLYVVIVKLMPPGVGKIEGGRDAVRNSLRELGAMSGGERKLLAITLGLLAFWATEGKLHSFDTASVTMVGLALLLMPGLGVMSWKEAQNRVPWGTVIVFGVGISLGTALLGTQAGSWLARGLVDNLGMEGMSPFWVFAVLGLFLILIHIGFASATALTSAMLPIMIALLQQLGGDINALGMSMLLGFVMSFGFLLPINAPQNMVCIGTETFTSRQFLRTGVWLTLVGYLLMLVMALTWWKWLGWM</sequence>
<feature type="transmembrane region" description="Helical" evidence="6">
    <location>
        <begin position="12"/>
        <end position="30"/>
    </location>
</feature>
<dbReference type="PANTHER" id="PTHR10283:SF82">
    <property type="entry name" value="SOLUTE CARRIER FAMILY 13 MEMBER 2"/>
    <property type="match status" value="1"/>
</dbReference>
<feature type="transmembrane region" description="Helical" evidence="6">
    <location>
        <begin position="228"/>
        <end position="250"/>
    </location>
</feature>
<accession>A0A0B2D3C7</accession>
<feature type="transmembrane region" description="Helical" evidence="6">
    <location>
        <begin position="36"/>
        <end position="53"/>
    </location>
</feature>
<comment type="similarity">
    <text evidence="2">Belongs to the SLC13A/DASS transporter (TC 2.A.47) family. DIT1 subfamily.</text>
</comment>
<name>A0A0B3C4U5_9PSED</name>
<evidence type="ECO:0000313" key="9">
    <source>
        <dbReference type="Proteomes" id="UP000030980"/>
    </source>
</evidence>
<dbReference type="Proteomes" id="UP000030980">
    <property type="component" value="Unassembled WGS sequence"/>
</dbReference>
<feature type="transmembrane region" description="Helical" evidence="6">
    <location>
        <begin position="137"/>
        <end position="155"/>
    </location>
</feature>
<feature type="transmembrane region" description="Helical" evidence="6">
    <location>
        <begin position="463"/>
        <end position="483"/>
    </location>
</feature>
<keyword evidence="9" id="KW-1185">Reference proteome</keyword>
<feature type="transmembrane region" description="Helical" evidence="6">
    <location>
        <begin position="186"/>
        <end position="208"/>
    </location>
</feature>
<keyword evidence="5 6" id="KW-0472">Membrane</keyword>
<keyword evidence="4 6" id="KW-1133">Transmembrane helix</keyword>
<feature type="transmembrane region" description="Helical" evidence="6">
    <location>
        <begin position="378"/>
        <end position="401"/>
    </location>
</feature>
<dbReference type="EMBL" id="JTAK01000001">
    <property type="protein sequence ID" value="KHO66527.1"/>
    <property type="molecule type" value="Genomic_DNA"/>
</dbReference>
<evidence type="ECO:0000313" key="10">
    <source>
        <dbReference type="Proteomes" id="UP000186079"/>
    </source>
</evidence>
<reference evidence="7 9" key="1">
    <citation type="submission" date="2014-11" db="EMBL/GenBank/DDBJ databases">
        <title>Genome sequence of Pseudomonas tuomuerensis JCM 14085.</title>
        <authorList>
            <person name="Shin S.-K."/>
            <person name="Yi H."/>
        </authorList>
    </citation>
    <scope>NUCLEOTIDE SEQUENCE [LARGE SCALE GENOMIC DNA]</scope>
    <source>
        <strain evidence="7 9">JCM 14085</strain>
    </source>
</reference>
<evidence type="ECO:0000256" key="1">
    <source>
        <dbReference type="ARBA" id="ARBA00004141"/>
    </source>
</evidence>
<evidence type="ECO:0000256" key="4">
    <source>
        <dbReference type="ARBA" id="ARBA00022989"/>
    </source>
</evidence>
<evidence type="ECO:0000313" key="8">
    <source>
        <dbReference type="EMBL" id="SIQ59771.1"/>
    </source>
</evidence>
<dbReference type="RefSeq" id="WP_027590113.1">
    <property type="nucleotide sequence ID" value="NZ_FMUP01000005.1"/>
</dbReference>
<dbReference type="PATRIC" id="fig|706570.3.peg.2355"/>
<dbReference type="OrthoDB" id="9766267at2"/>
<dbReference type="AlphaFoldDB" id="A0A0B3C4U5"/>
<feature type="transmembrane region" description="Helical" evidence="6">
    <location>
        <begin position="92"/>
        <end position="116"/>
    </location>
</feature>
<evidence type="ECO:0000256" key="5">
    <source>
        <dbReference type="ARBA" id="ARBA00023136"/>
    </source>
</evidence>
<dbReference type="GO" id="GO:0005886">
    <property type="term" value="C:plasma membrane"/>
    <property type="evidence" value="ECO:0007669"/>
    <property type="project" value="TreeGrafter"/>
</dbReference>
<evidence type="ECO:0000313" key="7">
    <source>
        <dbReference type="EMBL" id="KHO66527.1"/>
    </source>
</evidence>
<proteinExistence type="inferred from homology"/>
<dbReference type="InterPro" id="IPR030676">
    <property type="entry name" value="CitT-rel"/>
</dbReference>
<feature type="transmembrane region" description="Helical" evidence="6">
    <location>
        <begin position="60"/>
        <end position="80"/>
    </location>
</feature>
<feature type="transmembrane region" description="Helical" evidence="6">
    <location>
        <begin position="285"/>
        <end position="302"/>
    </location>
</feature>